<protein>
    <submittedName>
        <fullName evidence="1">Uncharacterized protein</fullName>
    </submittedName>
</protein>
<organism evidence="1 2">
    <name type="scientific">Vibrio cidicii</name>
    <dbReference type="NCBI Taxonomy" id="1763883"/>
    <lineage>
        <taxon>Bacteria</taxon>
        <taxon>Pseudomonadati</taxon>
        <taxon>Pseudomonadota</taxon>
        <taxon>Gammaproteobacteria</taxon>
        <taxon>Vibrionales</taxon>
        <taxon>Vibrionaceae</taxon>
        <taxon>Vibrio</taxon>
    </lineage>
</organism>
<name>A0A151JEJ3_9VIBR</name>
<sequence>MTKKKVLIDHLNLNEVQKREFLKLVLGKVESGRLKPIQVNRLKSKYENQLLEFKEIINIYKSRGFSNKHLTKLFKSGFGISKKDASICINIPEYQLELFIQKHLPQHTRKFKHKIKTNDTKNK</sequence>
<reference evidence="2" key="1">
    <citation type="submission" date="2015-12" db="EMBL/GenBank/DDBJ databases">
        <authorList>
            <person name="Tarr C.L."/>
            <person name="Gladney L.M."/>
        </authorList>
    </citation>
    <scope>NUCLEOTIDE SEQUENCE [LARGE SCALE GENOMIC DNA]</scope>
    <source>
        <strain evidence="2">2756-81</strain>
    </source>
</reference>
<evidence type="ECO:0000313" key="1">
    <source>
        <dbReference type="EMBL" id="KYN24037.1"/>
    </source>
</evidence>
<dbReference type="Proteomes" id="UP000075349">
    <property type="component" value="Unassembled WGS sequence"/>
</dbReference>
<evidence type="ECO:0000313" key="2">
    <source>
        <dbReference type="Proteomes" id="UP000075349"/>
    </source>
</evidence>
<dbReference type="AlphaFoldDB" id="A0A151JEJ3"/>
<comment type="caution">
    <text evidence="1">The sequence shown here is derived from an EMBL/GenBank/DDBJ whole genome shotgun (WGS) entry which is preliminary data.</text>
</comment>
<proteinExistence type="predicted"/>
<accession>A0A151JEJ3</accession>
<gene>
    <name evidence="1" type="ORF">AUQ44_19835</name>
</gene>
<dbReference type="EMBL" id="LOMK01000002">
    <property type="protein sequence ID" value="KYN24037.1"/>
    <property type="molecule type" value="Genomic_DNA"/>
</dbReference>